<protein>
    <submittedName>
        <fullName evidence="1">Uncharacterized protein</fullName>
    </submittedName>
</protein>
<dbReference type="EMBL" id="JBGFUD010011094">
    <property type="protein sequence ID" value="MFH4983096.1"/>
    <property type="molecule type" value="Genomic_DNA"/>
</dbReference>
<evidence type="ECO:0000313" key="1">
    <source>
        <dbReference type="EMBL" id="MFH4983096.1"/>
    </source>
</evidence>
<accession>A0ABD6EZU8</accession>
<gene>
    <name evidence="1" type="ORF">AB6A40_009805</name>
</gene>
<reference evidence="1 2" key="1">
    <citation type="submission" date="2024-08" db="EMBL/GenBank/DDBJ databases">
        <title>Gnathostoma spinigerum genome.</title>
        <authorList>
            <person name="Gonzalez-Bertolin B."/>
            <person name="Monzon S."/>
            <person name="Zaballos A."/>
            <person name="Jimenez P."/>
            <person name="Dekumyoy P."/>
            <person name="Varona S."/>
            <person name="Cuesta I."/>
            <person name="Sumanam S."/>
            <person name="Adisakwattana P."/>
            <person name="Gasser R.B."/>
            <person name="Hernandez-Gonzalez A."/>
            <person name="Young N.D."/>
            <person name="Perteguer M.J."/>
        </authorList>
    </citation>
    <scope>NUCLEOTIDE SEQUENCE [LARGE SCALE GENOMIC DNA]</scope>
    <source>
        <strain evidence="1">AL3</strain>
        <tissue evidence="1">Liver</tissue>
    </source>
</reference>
<sequence length="98" mass="10987">MDELANIIVSDTVIRNPVSESGRKFYTLSGGHMLSDVLKPPVIKLIQIYFRSTLLPYTVCARVSLCVISVAMSPTFEISKLLRKFVVSRVSYYNGVRS</sequence>
<evidence type="ECO:0000313" key="2">
    <source>
        <dbReference type="Proteomes" id="UP001608902"/>
    </source>
</evidence>
<keyword evidence="2" id="KW-1185">Reference proteome</keyword>
<dbReference type="Proteomes" id="UP001608902">
    <property type="component" value="Unassembled WGS sequence"/>
</dbReference>
<proteinExistence type="predicted"/>
<organism evidence="1 2">
    <name type="scientific">Gnathostoma spinigerum</name>
    <dbReference type="NCBI Taxonomy" id="75299"/>
    <lineage>
        <taxon>Eukaryota</taxon>
        <taxon>Metazoa</taxon>
        <taxon>Ecdysozoa</taxon>
        <taxon>Nematoda</taxon>
        <taxon>Chromadorea</taxon>
        <taxon>Rhabditida</taxon>
        <taxon>Spirurina</taxon>
        <taxon>Gnathostomatomorpha</taxon>
        <taxon>Gnathostomatoidea</taxon>
        <taxon>Gnathostomatidae</taxon>
        <taxon>Gnathostoma</taxon>
    </lineage>
</organism>
<name>A0ABD6EZU8_9BILA</name>
<dbReference type="AlphaFoldDB" id="A0ABD6EZU8"/>
<comment type="caution">
    <text evidence="1">The sequence shown here is derived from an EMBL/GenBank/DDBJ whole genome shotgun (WGS) entry which is preliminary data.</text>
</comment>